<keyword evidence="1" id="KW-1133">Transmembrane helix</keyword>
<sequence>MLFSTVLMWLLIAAGFVIALPALWLLAHGLWPEAAQRHKEAARRGLLKCFLLGLAPLLGNVVLITLLSKLPKMGAFAVLTGGLLIAWGFSGAGGIASLLGERLWPTQEPWRQTKQGGLVLILCALLPVVGWVVLLPTIAIAGWGIVIRSWFITAPQLAPAPASAAESLSTEPLPSR</sequence>
<evidence type="ECO:0000256" key="1">
    <source>
        <dbReference type="SAM" id="Phobius"/>
    </source>
</evidence>
<reference evidence="3" key="1">
    <citation type="submission" date="2017-02" db="EMBL/GenBank/DDBJ databases">
        <authorList>
            <person name="Varghese N."/>
            <person name="Submissions S."/>
        </authorList>
    </citation>
    <scope>NUCLEOTIDE SEQUENCE [LARGE SCALE GENOMIC DNA]</scope>
    <source>
        <strain evidence="3">ATCC 700200</strain>
    </source>
</reference>
<keyword evidence="1" id="KW-0472">Membrane</keyword>
<dbReference type="Proteomes" id="UP000190774">
    <property type="component" value="Unassembled WGS sequence"/>
</dbReference>
<proteinExistence type="predicted"/>
<organism evidence="2 3">
    <name type="scientific">Prosthecobacter debontii</name>
    <dbReference type="NCBI Taxonomy" id="48467"/>
    <lineage>
        <taxon>Bacteria</taxon>
        <taxon>Pseudomonadati</taxon>
        <taxon>Verrucomicrobiota</taxon>
        <taxon>Verrucomicrobiia</taxon>
        <taxon>Verrucomicrobiales</taxon>
        <taxon>Verrucomicrobiaceae</taxon>
        <taxon>Prosthecobacter</taxon>
    </lineage>
</organism>
<dbReference type="RefSeq" id="WP_078811965.1">
    <property type="nucleotide sequence ID" value="NZ_FUYE01000002.1"/>
</dbReference>
<keyword evidence="3" id="KW-1185">Reference proteome</keyword>
<evidence type="ECO:0000313" key="2">
    <source>
        <dbReference type="EMBL" id="SKA81453.1"/>
    </source>
</evidence>
<name>A0A1T4WVR9_9BACT</name>
<dbReference type="STRING" id="48467.SAMN02745166_00761"/>
<feature type="transmembrane region" description="Helical" evidence="1">
    <location>
        <begin position="46"/>
        <end position="67"/>
    </location>
</feature>
<accession>A0A1T4WVR9</accession>
<feature type="transmembrane region" description="Helical" evidence="1">
    <location>
        <begin position="119"/>
        <end position="146"/>
    </location>
</feature>
<keyword evidence="1" id="KW-0812">Transmembrane</keyword>
<feature type="transmembrane region" description="Helical" evidence="1">
    <location>
        <begin position="73"/>
        <end position="99"/>
    </location>
</feature>
<dbReference type="OrthoDB" id="195335at2"/>
<feature type="transmembrane region" description="Helical" evidence="1">
    <location>
        <begin position="6"/>
        <end position="26"/>
    </location>
</feature>
<evidence type="ECO:0000313" key="3">
    <source>
        <dbReference type="Proteomes" id="UP000190774"/>
    </source>
</evidence>
<dbReference type="EMBL" id="FUYE01000002">
    <property type="protein sequence ID" value="SKA81453.1"/>
    <property type="molecule type" value="Genomic_DNA"/>
</dbReference>
<gene>
    <name evidence="2" type="ORF">SAMN02745166_00761</name>
</gene>
<protein>
    <submittedName>
        <fullName evidence="2">Uncharacterized protein</fullName>
    </submittedName>
</protein>
<dbReference type="AlphaFoldDB" id="A0A1T4WVR9"/>